<evidence type="ECO:0000313" key="3">
    <source>
        <dbReference type="EMBL" id="TKJ40123.1"/>
    </source>
</evidence>
<dbReference type="InterPro" id="IPR011050">
    <property type="entry name" value="Pectin_lyase_fold/virulence"/>
</dbReference>
<feature type="chain" id="PRO_5021987976" description="Right handed beta helix domain-containing protein" evidence="1">
    <location>
        <begin position="25"/>
        <end position="218"/>
    </location>
</feature>
<gene>
    <name evidence="3" type="ORF">CEE37_10330</name>
</gene>
<keyword evidence="1" id="KW-0732">Signal</keyword>
<reference evidence="3 4" key="1">
    <citation type="submission" date="2017-06" db="EMBL/GenBank/DDBJ databases">
        <title>Novel microbial phyla capable of carbon fixation and sulfur reduction in deep-sea sediments.</title>
        <authorList>
            <person name="Huang J."/>
            <person name="Baker B."/>
            <person name="Wang Y."/>
        </authorList>
    </citation>
    <scope>NUCLEOTIDE SEQUENCE [LARGE SCALE GENOMIC DNA]</scope>
    <source>
        <strain evidence="3">B3_LCP</strain>
    </source>
</reference>
<name>A0A532UYT1_UNCL8</name>
<organism evidence="3 4">
    <name type="scientific">candidate division LCP-89 bacterium B3_LCP</name>
    <dbReference type="NCBI Taxonomy" id="2012998"/>
    <lineage>
        <taxon>Bacteria</taxon>
        <taxon>Pseudomonadati</taxon>
        <taxon>Bacteria division LCP-89</taxon>
    </lineage>
</organism>
<accession>A0A532UYT1</accession>
<dbReference type="SUPFAM" id="SSF51126">
    <property type="entry name" value="Pectin lyase-like"/>
    <property type="match status" value="1"/>
</dbReference>
<comment type="caution">
    <text evidence="3">The sequence shown here is derived from an EMBL/GenBank/DDBJ whole genome shotgun (WGS) entry which is preliminary data.</text>
</comment>
<dbReference type="EMBL" id="NJBN01000006">
    <property type="protein sequence ID" value="TKJ40123.1"/>
    <property type="molecule type" value="Genomic_DNA"/>
</dbReference>
<dbReference type="Proteomes" id="UP000319619">
    <property type="component" value="Unassembled WGS sequence"/>
</dbReference>
<evidence type="ECO:0000259" key="2">
    <source>
        <dbReference type="Pfam" id="PF13229"/>
    </source>
</evidence>
<dbReference type="Gene3D" id="2.160.20.10">
    <property type="entry name" value="Single-stranded right-handed beta-helix, Pectin lyase-like"/>
    <property type="match status" value="1"/>
</dbReference>
<protein>
    <recommendedName>
        <fullName evidence="2">Right handed beta helix domain-containing protein</fullName>
    </recommendedName>
</protein>
<dbReference type="AlphaFoldDB" id="A0A532UYT1"/>
<dbReference type="InterPro" id="IPR039448">
    <property type="entry name" value="Beta_helix"/>
</dbReference>
<dbReference type="InterPro" id="IPR012334">
    <property type="entry name" value="Pectin_lyas_fold"/>
</dbReference>
<dbReference type="Pfam" id="PF13229">
    <property type="entry name" value="Beta_helix"/>
    <property type="match status" value="1"/>
</dbReference>
<feature type="signal peptide" evidence="1">
    <location>
        <begin position="1"/>
        <end position="24"/>
    </location>
</feature>
<feature type="domain" description="Right handed beta helix" evidence="2">
    <location>
        <begin position="83"/>
        <end position="214"/>
    </location>
</feature>
<proteinExistence type="predicted"/>
<sequence length="218" mass="23215">MFQIKLSIVASALFVVLAGAISYAQTTISGVQSGTLGPGQYLVVGEVTVGGQDTLTIMPGTEFLHNGNHQWKIYGLFIAEGMENDSISFVRQNPVENHRWGGLRFQSGASANSTIDYVIIDNCKNEFNFNYDLGGGIYTDGVPITVTNSRISECDNYWGGGGVYASSANIIIENCIIVDCEAFDDGDEGGNGGGIYLYNCGDAQILNNIIARNIATGG</sequence>
<evidence type="ECO:0000313" key="4">
    <source>
        <dbReference type="Proteomes" id="UP000319619"/>
    </source>
</evidence>
<evidence type="ECO:0000256" key="1">
    <source>
        <dbReference type="SAM" id="SignalP"/>
    </source>
</evidence>